<gene>
    <name evidence="1" type="ORF">JMA_32520</name>
</gene>
<evidence type="ECO:0000313" key="2">
    <source>
        <dbReference type="Proteomes" id="UP000031449"/>
    </source>
</evidence>
<accession>A0A0B5AX27</accession>
<dbReference type="Proteomes" id="UP000031449">
    <property type="component" value="Chromosome"/>
</dbReference>
<dbReference type="HOGENOM" id="CLU_3344625_0_0_9"/>
<reference evidence="1 2" key="1">
    <citation type="submission" date="2014-08" db="EMBL/GenBank/DDBJ databases">
        <title>Complete genome of a marine bacteria Jeotgalibacillus malaysiensis.</title>
        <authorList>
            <person name="Yaakop A.S."/>
            <person name="Chan K.-G."/>
            <person name="Goh K.M."/>
        </authorList>
    </citation>
    <scope>NUCLEOTIDE SEQUENCE [LARGE SCALE GENOMIC DNA]</scope>
    <source>
        <strain evidence="1 2">D5</strain>
    </source>
</reference>
<dbReference type="EMBL" id="CP009416">
    <property type="protein sequence ID" value="AJD92569.1"/>
    <property type="molecule type" value="Genomic_DNA"/>
</dbReference>
<evidence type="ECO:0000313" key="1">
    <source>
        <dbReference type="EMBL" id="AJD92569.1"/>
    </source>
</evidence>
<dbReference type="KEGG" id="jeo:JMA_32520"/>
<proteinExistence type="predicted"/>
<dbReference type="AlphaFoldDB" id="A0A0B5AX27"/>
<keyword evidence="2" id="KW-1185">Reference proteome</keyword>
<sequence>MMKDKAVYQPGDVEDYKMLVLSFKKEGEMYLSNPHCN</sequence>
<protein>
    <submittedName>
        <fullName evidence="1">Uncharacterized protein</fullName>
    </submittedName>
</protein>
<organism evidence="1 2">
    <name type="scientific">Jeotgalibacillus malaysiensis</name>
    <dbReference type="NCBI Taxonomy" id="1508404"/>
    <lineage>
        <taxon>Bacteria</taxon>
        <taxon>Bacillati</taxon>
        <taxon>Bacillota</taxon>
        <taxon>Bacilli</taxon>
        <taxon>Bacillales</taxon>
        <taxon>Caryophanaceae</taxon>
        <taxon>Jeotgalibacillus</taxon>
    </lineage>
</organism>
<dbReference type="BioCyc" id="JESP1508404:G14D9-12533-MONOMER"/>
<name>A0A0B5AX27_9BACL</name>